<dbReference type="SUPFAM" id="SSF51161">
    <property type="entry name" value="Trimeric LpxA-like enzymes"/>
    <property type="match status" value="1"/>
</dbReference>
<dbReference type="InterPro" id="IPR018357">
    <property type="entry name" value="Hexapep_transf_CS"/>
</dbReference>
<dbReference type="InterPro" id="IPR017694">
    <property type="entry name" value="Phosphonate_tfrase_rpt"/>
</dbReference>
<dbReference type="RefSeq" id="WP_284390462.1">
    <property type="nucleotide sequence ID" value="NZ_BSNG01000001.1"/>
</dbReference>
<keyword evidence="4" id="KW-0012">Acyltransferase</keyword>
<name>A0ABQ5UF69_9HYPH</name>
<comment type="similarity">
    <text evidence="1">Belongs to the transferase hexapeptide repeat family.</text>
</comment>
<accession>A0ABQ5UF69</accession>
<dbReference type="InterPro" id="IPR050179">
    <property type="entry name" value="Trans_hexapeptide_repeat"/>
</dbReference>
<evidence type="ECO:0000256" key="4">
    <source>
        <dbReference type="ARBA" id="ARBA00023315"/>
    </source>
</evidence>
<dbReference type="Pfam" id="PF00132">
    <property type="entry name" value="Hexapep"/>
    <property type="match status" value="1"/>
</dbReference>
<dbReference type="PANTHER" id="PTHR43300:SF11">
    <property type="entry name" value="ACETYLTRANSFERASE RV3034C-RELATED"/>
    <property type="match status" value="1"/>
</dbReference>
<comment type="caution">
    <text evidence="5">The sequence shown here is derived from an EMBL/GenBank/DDBJ whole genome shotgun (WGS) entry which is preliminary data.</text>
</comment>
<dbReference type="Proteomes" id="UP001161406">
    <property type="component" value="Unassembled WGS sequence"/>
</dbReference>
<gene>
    <name evidence="5" type="ORF">GCM10007913_20480</name>
</gene>
<dbReference type="NCBIfam" id="TIGR03308">
    <property type="entry name" value="phn_thr-fam"/>
    <property type="match status" value="1"/>
</dbReference>
<reference evidence="5" key="2">
    <citation type="submission" date="2023-01" db="EMBL/GenBank/DDBJ databases">
        <title>Draft genome sequence of Devosia yakushimensis strain NBRC 103855.</title>
        <authorList>
            <person name="Sun Q."/>
            <person name="Mori K."/>
        </authorList>
    </citation>
    <scope>NUCLEOTIDE SEQUENCE</scope>
    <source>
        <strain evidence="5">NBRC 103855</strain>
    </source>
</reference>
<dbReference type="Gene3D" id="2.160.10.10">
    <property type="entry name" value="Hexapeptide repeat proteins"/>
    <property type="match status" value="1"/>
</dbReference>
<evidence type="ECO:0000313" key="6">
    <source>
        <dbReference type="Proteomes" id="UP001161406"/>
    </source>
</evidence>
<evidence type="ECO:0000313" key="5">
    <source>
        <dbReference type="EMBL" id="GLQ10116.1"/>
    </source>
</evidence>
<keyword evidence="6" id="KW-1185">Reference proteome</keyword>
<dbReference type="InterPro" id="IPR011004">
    <property type="entry name" value="Trimer_LpxA-like_sf"/>
</dbReference>
<sequence length="209" mass="23322">MTKLGIEPHIHATAHVRESTLGRYTEVGAGCTLSHSTLGDYSYCVSNTQIAYSDIGKFANIAAHVRIYASMHPMERASLHHFTYRSAWYFEGEEDDQDFFDWRAGSRITIGHDTWIGHGAVIMPGVKIGNGAIIGSNAVVTKDVADFAIAVGVPARTIRQRFSDDVAGRLDRLAWWDWDHERLHQALPDFRKLGAEGFLEKYEGAWALS</sequence>
<dbReference type="PROSITE" id="PS00101">
    <property type="entry name" value="HEXAPEP_TRANSFERASES"/>
    <property type="match status" value="1"/>
</dbReference>
<evidence type="ECO:0000256" key="1">
    <source>
        <dbReference type="ARBA" id="ARBA00007274"/>
    </source>
</evidence>
<dbReference type="InterPro" id="IPR001451">
    <property type="entry name" value="Hexapep"/>
</dbReference>
<organism evidence="5 6">
    <name type="scientific">Devosia yakushimensis</name>
    <dbReference type="NCBI Taxonomy" id="470028"/>
    <lineage>
        <taxon>Bacteria</taxon>
        <taxon>Pseudomonadati</taxon>
        <taxon>Pseudomonadota</taxon>
        <taxon>Alphaproteobacteria</taxon>
        <taxon>Hyphomicrobiales</taxon>
        <taxon>Devosiaceae</taxon>
        <taxon>Devosia</taxon>
    </lineage>
</organism>
<dbReference type="CDD" id="cd03349">
    <property type="entry name" value="LbH_XAT"/>
    <property type="match status" value="1"/>
</dbReference>
<proteinExistence type="inferred from homology"/>
<dbReference type="EMBL" id="BSNG01000001">
    <property type="protein sequence ID" value="GLQ10116.1"/>
    <property type="molecule type" value="Genomic_DNA"/>
</dbReference>
<evidence type="ECO:0000256" key="2">
    <source>
        <dbReference type="ARBA" id="ARBA00022679"/>
    </source>
</evidence>
<keyword evidence="3" id="KW-0677">Repeat</keyword>
<keyword evidence="2" id="KW-0808">Transferase</keyword>
<dbReference type="PANTHER" id="PTHR43300">
    <property type="entry name" value="ACETYLTRANSFERASE"/>
    <property type="match status" value="1"/>
</dbReference>
<reference evidence="5" key="1">
    <citation type="journal article" date="2014" name="Int. J. Syst. Evol. Microbiol.">
        <title>Complete genome of a new Firmicutes species belonging to the dominant human colonic microbiota ('Ruminococcus bicirculans') reveals two chromosomes and a selective capacity to utilize plant glucans.</title>
        <authorList>
            <consortium name="NISC Comparative Sequencing Program"/>
            <person name="Wegmann U."/>
            <person name="Louis P."/>
            <person name="Goesmann A."/>
            <person name="Henrissat B."/>
            <person name="Duncan S.H."/>
            <person name="Flint H.J."/>
        </authorList>
    </citation>
    <scope>NUCLEOTIDE SEQUENCE</scope>
    <source>
        <strain evidence="5">NBRC 103855</strain>
    </source>
</reference>
<protein>
    <submittedName>
        <fullName evidence="5">Acetyltransferase</fullName>
    </submittedName>
</protein>
<evidence type="ECO:0000256" key="3">
    <source>
        <dbReference type="ARBA" id="ARBA00022737"/>
    </source>
</evidence>